<organism evidence="1 2">
    <name type="scientific">Dongia sedimenti</name>
    <dbReference type="NCBI Taxonomy" id="3064282"/>
    <lineage>
        <taxon>Bacteria</taxon>
        <taxon>Pseudomonadati</taxon>
        <taxon>Pseudomonadota</taxon>
        <taxon>Alphaproteobacteria</taxon>
        <taxon>Rhodospirillales</taxon>
        <taxon>Dongiaceae</taxon>
        <taxon>Dongia</taxon>
    </lineage>
</organism>
<evidence type="ECO:0000313" key="2">
    <source>
        <dbReference type="Proteomes" id="UP001230156"/>
    </source>
</evidence>
<name>A0ABU0YWA4_9PROT</name>
<gene>
    <name evidence="1" type="ORF">Q8A70_26560</name>
</gene>
<comment type="caution">
    <text evidence="1">The sequence shown here is derived from an EMBL/GenBank/DDBJ whole genome shotgun (WGS) entry which is preliminary data.</text>
</comment>
<sequence length="220" mass="23824">MRSLLLIHGPKSSASLEDPKRTELGAIALAEVLRAAALLMDVVLIPARPEVLAMAAVTARALLRPGGPEGAHDGRRRVARFIPYDVPSRGDPLEQQTPWSIESADPDQAAGIEASDVRALDDLIRRYKPESGIVLEPDWDAVEALGTTAPLKLRCFGSLLRGGFADRLARDFSVQDLETDWRFADVPDPETGRVEDDRALEPFVPFSILLQSALIGVIGG</sequence>
<proteinExistence type="predicted"/>
<reference evidence="2" key="1">
    <citation type="submission" date="2023-08" db="EMBL/GenBank/DDBJ databases">
        <title>Rhodospirillaceae gen. nov., a novel taxon isolated from the Yangtze River Yuezi River estuary sludge.</title>
        <authorList>
            <person name="Ruan L."/>
        </authorList>
    </citation>
    <scope>NUCLEOTIDE SEQUENCE [LARGE SCALE GENOMIC DNA]</scope>
    <source>
        <strain evidence="2">R-7</strain>
    </source>
</reference>
<dbReference type="RefSeq" id="WP_379961492.1">
    <property type="nucleotide sequence ID" value="NZ_JAUYVI010000010.1"/>
</dbReference>
<dbReference type="Proteomes" id="UP001230156">
    <property type="component" value="Unassembled WGS sequence"/>
</dbReference>
<keyword evidence="2" id="KW-1185">Reference proteome</keyword>
<protein>
    <submittedName>
        <fullName evidence="1">Uncharacterized protein</fullName>
    </submittedName>
</protein>
<evidence type="ECO:0000313" key="1">
    <source>
        <dbReference type="EMBL" id="MDQ7251276.1"/>
    </source>
</evidence>
<accession>A0ABU0YWA4</accession>
<dbReference type="EMBL" id="JAUYVI010000010">
    <property type="protein sequence ID" value="MDQ7251276.1"/>
    <property type="molecule type" value="Genomic_DNA"/>
</dbReference>